<dbReference type="NCBIfam" id="NF037995">
    <property type="entry name" value="TRAP_S1"/>
    <property type="match status" value="1"/>
</dbReference>
<comment type="subcellular location">
    <subcellularLocation>
        <location evidence="1">Periplasm</location>
    </subcellularLocation>
</comment>
<feature type="signal peptide" evidence="4">
    <location>
        <begin position="1"/>
        <end position="20"/>
    </location>
</feature>
<dbReference type="InterPro" id="IPR018389">
    <property type="entry name" value="DctP_fam"/>
</dbReference>
<dbReference type="STRING" id="1229727.Ga0080559_TMP3692"/>
<dbReference type="KEGG" id="tpro:Ga0080559_TMP3692"/>
<dbReference type="Gene3D" id="3.40.190.170">
    <property type="entry name" value="Bacterial extracellular solute-binding protein, family 7"/>
    <property type="match status" value="1"/>
</dbReference>
<keyword evidence="3" id="KW-0574">Periplasm</keyword>
<dbReference type="GO" id="GO:0042597">
    <property type="term" value="C:periplasmic space"/>
    <property type="evidence" value="ECO:0007669"/>
    <property type="project" value="UniProtKB-SubCell"/>
</dbReference>
<dbReference type="RefSeq" id="WP_076624330.1">
    <property type="nucleotide sequence ID" value="NZ_BMEW01000008.1"/>
</dbReference>
<evidence type="ECO:0000313" key="5">
    <source>
        <dbReference type="EMBL" id="APX24488.1"/>
    </source>
</evidence>
<dbReference type="Pfam" id="PF03480">
    <property type="entry name" value="DctP"/>
    <property type="match status" value="1"/>
</dbReference>
<reference evidence="5 6" key="1">
    <citation type="submission" date="2016-03" db="EMBL/GenBank/DDBJ databases">
        <title>Deep-sea bacteria in the southern Pacific.</title>
        <authorList>
            <person name="Tang K."/>
        </authorList>
    </citation>
    <scope>NUCLEOTIDE SEQUENCE [LARGE SCALE GENOMIC DNA]</scope>
    <source>
        <strain evidence="5 6">JLT2016</strain>
    </source>
</reference>
<evidence type="ECO:0000256" key="4">
    <source>
        <dbReference type="SAM" id="SignalP"/>
    </source>
</evidence>
<evidence type="ECO:0000256" key="1">
    <source>
        <dbReference type="ARBA" id="ARBA00004418"/>
    </source>
</evidence>
<evidence type="ECO:0000256" key="3">
    <source>
        <dbReference type="ARBA" id="ARBA00022764"/>
    </source>
</evidence>
<gene>
    <name evidence="5" type="ORF">Ga0080559_TMP3692</name>
</gene>
<evidence type="ECO:0000256" key="2">
    <source>
        <dbReference type="ARBA" id="ARBA00022729"/>
    </source>
</evidence>
<dbReference type="Proteomes" id="UP000186559">
    <property type="component" value="Chromosome"/>
</dbReference>
<dbReference type="OrthoDB" id="9799287at2"/>
<organism evidence="5 6">
    <name type="scientific">Salipiger profundus</name>
    <dbReference type="NCBI Taxonomy" id="1229727"/>
    <lineage>
        <taxon>Bacteria</taxon>
        <taxon>Pseudomonadati</taxon>
        <taxon>Pseudomonadota</taxon>
        <taxon>Alphaproteobacteria</taxon>
        <taxon>Rhodobacterales</taxon>
        <taxon>Roseobacteraceae</taxon>
        <taxon>Salipiger</taxon>
    </lineage>
</organism>
<feature type="chain" id="PRO_5010582967" evidence="4">
    <location>
        <begin position="21"/>
        <end position="356"/>
    </location>
</feature>
<keyword evidence="2 4" id="KW-0732">Signal</keyword>
<name>A0A1U7D8P4_9RHOB</name>
<dbReference type="PANTHER" id="PTHR33376">
    <property type="match status" value="1"/>
</dbReference>
<dbReference type="GO" id="GO:0055085">
    <property type="term" value="P:transmembrane transport"/>
    <property type="evidence" value="ECO:0007669"/>
    <property type="project" value="InterPro"/>
</dbReference>
<protein>
    <submittedName>
        <fullName evidence="5">TRAP-type C4-dicarboxylate transport system, periplasmic component</fullName>
    </submittedName>
</protein>
<dbReference type="AlphaFoldDB" id="A0A1U7D8P4"/>
<sequence length="356" mass="38019" precursor="true">MRLLSSSALMLALAAAPALAQPTLSGDGDTITIKTVTQTLPTLTQYTKVEKPNYDQVPDWSNGRITIEPSTWAEYGVTANDILNLVRQGQVDVTAAPLAQVSGQVPFLEIADLAGLSLDVETAKTISDAVIDASNETLSQYGIRIIGTYPFPANVMFCKGEVNSLAELEGRKVRTFSPSQNDLVQSLGGQTVSIGFPEVYGALERGVTDCAVTAALSGNAAKWFEVTDAMLNVPVSWGVGGYYVSTQWWDGLDPEVQSFVAELYSKIQTEEWDLAAAGTMDGIACNTGDAENCQIGELVTGDEQMTVTEPSEEDLATLRTALVETVIPSWAERCGSDCAVRFNEILGPITGLTAEE</sequence>
<dbReference type="EMBL" id="CP014796">
    <property type="protein sequence ID" value="APX24488.1"/>
    <property type="molecule type" value="Genomic_DNA"/>
</dbReference>
<dbReference type="InterPro" id="IPR038404">
    <property type="entry name" value="TRAP_DctP_sf"/>
</dbReference>
<dbReference type="CDD" id="cd13602">
    <property type="entry name" value="PBP2_TRAP_BpDctp6_7"/>
    <property type="match status" value="1"/>
</dbReference>
<evidence type="ECO:0000313" key="6">
    <source>
        <dbReference type="Proteomes" id="UP000186559"/>
    </source>
</evidence>
<accession>A0A1U7D8P4</accession>
<keyword evidence="6" id="KW-1185">Reference proteome</keyword>
<proteinExistence type="predicted"/>
<dbReference type="PANTHER" id="PTHR33376:SF4">
    <property type="entry name" value="SIALIC ACID-BINDING PERIPLASMIC PROTEIN SIAP"/>
    <property type="match status" value="1"/>
</dbReference>